<accession>T1GW63</accession>
<name>T1GW63_MEGSC</name>
<organism evidence="10 11">
    <name type="scientific">Megaselia scalaris</name>
    <name type="common">Humpbacked fly</name>
    <name type="synonym">Phora scalaris</name>
    <dbReference type="NCBI Taxonomy" id="36166"/>
    <lineage>
        <taxon>Eukaryota</taxon>
        <taxon>Metazoa</taxon>
        <taxon>Ecdysozoa</taxon>
        <taxon>Arthropoda</taxon>
        <taxon>Hexapoda</taxon>
        <taxon>Insecta</taxon>
        <taxon>Pterygota</taxon>
        <taxon>Neoptera</taxon>
        <taxon>Endopterygota</taxon>
        <taxon>Diptera</taxon>
        <taxon>Brachycera</taxon>
        <taxon>Muscomorpha</taxon>
        <taxon>Platypezoidea</taxon>
        <taxon>Phoridae</taxon>
        <taxon>Megaseliini</taxon>
        <taxon>Megaselia</taxon>
    </lineage>
</organism>
<keyword evidence="6" id="KW-0865">Zymogen</keyword>
<reference evidence="11" key="1">
    <citation type="submission" date="2013-02" db="EMBL/GenBank/DDBJ databases">
        <authorList>
            <person name="Hughes D."/>
        </authorList>
    </citation>
    <scope>NUCLEOTIDE SEQUENCE</scope>
    <source>
        <strain>Durham</strain>
        <strain evidence="11">NC isolate 2 -- Noor lab</strain>
    </source>
</reference>
<evidence type="ECO:0000256" key="2">
    <source>
        <dbReference type="ARBA" id="ARBA00022670"/>
    </source>
</evidence>
<protein>
    <recommendedName>
        <fullName evidence="9">Peptidase S1 domain-containing protein</fullName>
    </recommendedName>
</protein>
<feature type="chain" id="PRO_5004588560" description="Peptidase S1 domain-containing protein" evidence="8">
    <location>
        <begin position="17"/>
        <end position="246"/>
    </location>
</feature>
<dbReference type="PROSITE" id="PS00135">
    <property type="entry name" value="TRYPSIN_SER"/>
    <property type="match status" value="1"/>
</dbReference>
<keyword evidence="2" id="KW-0645">Protease</keyword>
<dbReference type="FunFam" id="2.40.10.10:FF:000025">
    <property type="entry name" value="serine proteases 1/2"/>
    <property type="match status" value="1"/>
</dbReference>
<keyword evidence="7" id="KW-1015">Disulfide bond</keyword>
<feature type="domain" description="Peptidase S1" evidence="9">
    <location>
        <begin position="35"/>
        <end position="243"/>
    </location>
</feature>
<evidence type="ECO:0000256" key="6">
    <source>
        <dbReference type="ARBA" id="ARBA00023145"/>
    </source>
</evidence>
<dbReference type="EMBL" id="CAQQ02091078">
    <property type="status" value="NOT_ANNOTATED_CDS"/>
    <property type="molecule type" value="Genomic_DNA"/>
</dbReference>
<dbReference type="GO" id="GO:0004252">
    <property type="term" value="F:serine-type endopeptidase activity"/>
    <property type="evidence" value="ECO:0007669"/>
    <property type="project" value="InterPro"/>
</dbReference>
<evidence type="ECO:0000256" key="3">
    <source>
        <dbReference type="ARBA" id="ARBA00022729"/>
    </source>
</evidence>
<dbReference type="SMART" id="SM00020">
    <property type="entry name" value="Tryp_SPc"/>
    <property type="match status" value="1"/>
</dbReference>
<evidence type="ECO:0000256" key="7">
    <source>
        <dbReference type="ARBA" id="ARBA00023157"/>
    </source>
</evidence>
<dbReference type="AlphaFoldDB" id="T1GW63"/>
<evidence type="ECO:0000313" key="11">
    <source>
        <dbReference type="Proteomes" id="UP000015102"/>
    </source>
</evidence>
<evidence type="ECO:0000256" key="4">
    <source>
        <dbReference type="ARBA" id="ARBA00022801"/>
    </source>
</evidence>
<feature type="signal peptide" evidence="8">
    <location>
        <begin position="1"/>
        <end position="16"/>
    </location>
</feature>
<dbReference type="Pfam" id="PF00089">
    <property type="entry name" value="Trypsin"/>
    <property type="match status" value="1"/>
</dbReference>
<dbReference type="STRING" id="36166.T1GW63"/>
<dbReference type="PROSITE" id="PS50240">
    <property type="entry name" value="TRYPSIN_DOM"/>
    <property type="match status" value="1"/>
</dbReference>
<dbReference type="CDD" id="cd00190">
    <property type="entry name" value="Tryp_SPc"/>
    <property type="match status" value="1"/>
</dbReference>
<keyword evidence="11" id="KW-1185">Reference proteome</keyword>
<keyword evidence="5" id="KW-0720">Serine protease</keyword>
<evidence type="ECO:0000256" key="1">
    <source>
        <dbReference type="ARBA" id="ARBA00007664"/>
    </source>
</evidence>
<dbReference type="PANTHER" id="PTHR24276:SF98">
    <property type="entry name" value="FI18310P1-RELATED"/>
    <property type="match status" value="1"/>
</dbReference>
<dbReference type="HOGENOM" id="CLU_006842_7_6_1"/>
<reference evidence="10" key="2">
    <citation type="submission" date="2015-06" db="UniProtKB">
        <authorList>
            <consortium name="EnsemblMetazoa"/>
        </authorList>
    </citation>
    <scope>IDENTIFICATION</scope>
</reference>
<dbReference type="InterPro" id="IPR001254">
    <property type="entry name" value="Trypsin_dom"/>
</dbReference>
<proteinExistence type="inferred from homology"/>
<evidence type="ECO:0000259" key="9">
    <source>
        <dbReference type="PROSITE" id="PS50240"/>
    </source>
</evidence>
<dbReference type="InterPro" id="IPR050430">
    <property type="entry name" value="Peptidase_S1"/>
</dbReference>
<dbReference type="Gene3D" id="2.40.10.10">
    <property type="entry name" value="Trypsin-like serine proteases"/>
    <property type="match status" value="2"/>
</dbReference>
<evidence type="ECO:0000256" key="5">
    <source>
        <dbReference type="ARBA" id="ARBA00022825"/>
    </source>
</evidence>
<sequence>MKLFFLLSTLLVAASATNFRFPASKLKDILPDSRIVGGQLANAGQFPYQVGLSLSDAWVYAGTLNVNTLDSTAKAIQVTSASSFKIHANYNPNTLNNDISVIRLPSSLPMTYYIWPVVLVSRAEAGNTFEGQTAIASGWGKIADSTSSITNLLRWTDLNVEKQNTCKSYYMAGLVTDGVICTNTKGGAVSTCNGDSGGPLVLKSTGRQIGVTSFVSSAGCQSGGPDGFTRVTYYLDWIKQNTGLNV</sequence>
<evidence type="ECO:0000256" key="8">
    <source>
        <dbReference type="SAM" id="SignalP"/>
    </source>
</evidence>
<dbReference type="GO" id="GO:0006508">
    <property type="term" value="P:proteolysis"/>
    <property type="evidence" value="ECO:0007669"/>
    <property type="project" value="UniProtKB-KW"/>
</dbReference>
<dbReference type="EMBL" id="CAQQ02091077">
    <property type="status" value="NOT_ANNOTATED_CDS"/>
    <property type="molecule type" value="Genomic_DNA"/>
</dbReference>
<dbReference type="EnsemblMetazoa" id="MESCA008035-RA">
    <property type="protein sequence ID" value="MESCA008035-PA"/>
    <property type="gene ID" value="MESCA008035"/>
</dbReference>
<dbReference type="InterPro" id="IPR001314">
    <property type="entry name" value="Peptidase_S1A"/>
</dbReference>
<comment type="similarity">
    <text evidence="1">Belongs to the peptidase S1 family.</text>
</comment>
<dbReference type="OMA" id="TSGSWWC"/>
<keyword evidence="3 8" id="KW-0732">Signal</keyword>
<evidence type="ECO:0000313" key="10">
    <source>
        <dbReference type="EnsemblMetazoa" id="MESCA008035-PA"/>
    </source>
</evidence>
<keyword evidence="4" id="KW-0378">Hydrolase</keyword>
<dbReference type="InterPro" id="IPR033116">
    <property type="entry name" value="TRYPSIN_SER"/>
</dbReference>
<dbReference type="InterPro" id="IPR043504">
    <property type="entry name" value="Peptidase_S1_PA_chymotrypsin"/>
</dbReference>
<dbReference type="InterPro" id="IPR009003">
    <property type="entry name" value="Peptidase_S1_PA"/>
</dbReference>
<dbReference type="Proteomes" id="UP000015102">
    <property type="component" value="Unassembled WGS sequence"/>
</dbReference>
<dbReference type="SUPFAM" id="SSF50494">
    <property type="entry name" value="Trypsin-like serine proteases"/>
    <property type="match status" value="1"/>
</dbReference>
<dbReference type="PRINTS" id="PR00722">
    <property type="entry name" value="CHYMOTRYPSIN"/>
</dbReference>
<dbReference type="PANTHER" id="PTHR24276">
    <property type="entry name" value="POLYSERASE-RELATED"/>
    <property type="match status" value="1"/>
</dbReference>